<dbReference type="SUPFAM" id="SSF118215">
    <property type="entry name" value="Proton glutamate symport protein"/>
    <property type="match status" value="1"/>
</dbReference>
<dbReference type="PRINTS" id="PR00173">
    <property type="entry name" value="EDTRNSPORT"/>
</dbReference>
<feature type="transmembrane region" description="Helical" evidence="7">
    <location>
        <begin position="110"/>
        <end position="133"/>
    </location>
</feature>
<evidence type="ECO:0000256" key="6">
    <source>
        <dbReference type="ARBA" id="ARBA00023136"/>
    </source>
</evidence>
<dbReference type="Gene3D" id="1.10.3860.10">
    <property type="entry name" value="Sodium:dicarboxylate symporter"/>
    <property type="match status" value="1"/>
</dbReference>
<evidence type="ECO:0000256" key="1">
    <source>
        <dbReference type="ARBA" id="ARBA00004651"/>
    </source>
</evidence>
<reference evidence="8" key="1">
    <citation type="journal article" date="2021" name="PeerJ">
        <title>Extensive microbial diversity within the chicken gut microbiome revealed by metagenomics and culture.</title>
        <authorList>
            <person name="Gilroy R."/>
            <person name="Ravi A."/>
            <person name="Getino M."/>
            <person name="Pursley I."/>
            <person name="Horton D.L."/>
            <person name="Alikhan N.F."/>
            <person name="Baker D."/>
            <person name="Gharbi K."/>
            <person name="Hall N."/>
            <person name="Watson M."/>
            <person name="Adriaenssens E.M."/>
            <person name="Foster-Nyarko E."/>
            <person name="Jarju S."/>
            <person name="Secka A."/>
            <person name="Antonio M."/>
            <person name="Oren A."/>
            <person name="Chaudhuri R.R."/>
            <person name="La Ragione R."/>
            <person name="Hildebrand F."/>
            <person name="Pallen M.J."/>
        </authorList>
    </citation>
    <scope>NUCLEOTIDE SEQUENCE</scope>
    <source>
        <strain evidence="8">2239</strain>
    </source>
</reference>
<dbReference type="InterPro" id="IPR001991">
    <property type="entry name" value="Na-dicarboxylate_symporter"/>
</dbReference>
<keyword evidence="2" id="KW-0813">Transport</keyword>
<dbReference type="Pfam" id="PF00375">
    <property type="entry name" value="SDF"/>
    <property type="match status" value="1"/>
</dbReference>
<feature type="transmembrane region" description="Helical" evidence="7">
    <location>
        <begin position="12"/>
        <end position="31"/>
    </location>
</feature>
<dbReference type="GO" id="GO:0005886">
    <property type="term" value="C:plasma membrane"/>
    <property type="evidence" value="ECO:0007669"/>
    <property type="project" value="UniProtKB-SubCell"/>
</dbReference>
<proteinExistence type="predicted"/>
<feature type="transmembrane region" description="Helical" evidence="7">
    <location>
        <begin position="251"/>
        <end position="275"/>
    </location>
</feature>
<feature type="transmembrane region" description="Helical" evidence="7">
    <location>
        <begin position="176"/>
        <end position="195"/>
    </location>
</feature>
<accession>A0A9D1V241</accession>
<comment type="caution">
    <text evidence="8">The sequence shown here is derived from an EMBL/GenBank/DDBJ whole genome shotgun (WGS) entry which is preliminary data.</text>
</comment>
<sequence>MKKAKTSRSLAARMGLALLFGCVAGLFFMWLRETLNASGNAALWGTINNILFQDITAEGASNAIGLFYIIGQMFIRALQLVIVPMVFASIALAIGTISDTRTLGRISFKTLCWFMLCSLFALVLAATVGLWLFESGLFTTSIGSLQASTGTSGSNPLNVILNIVPSNITTAFGNNTAVLAVVFIAAAVGLCITAVGEDRCLTLTKLFNEVNNLCVVFLNFVVSKVGPLAIFVLLTRTFATYGIDYLRPAAFYMLATVVLLLVYLVFGYALIIRFGTKLNPIPFIKKISKVALFGFSTSSSAAALPLNMETTSQELGVDESVASFVLPLGMTVNMNGTAIMQVIATLFVAGCGGYDIPPLSLLVIMALALIASAGTPAAPGAGAIILFTILSGVGMTNDSALMAYSLILAINRPIEMLCTSLNVVGDSCTCLYVAKSENLLNEEVYNANLHELTAHAQAETA</sequence>
<evidence type="ECO:0000256" key="7">
    <source>
        <dbReference type="SAM" id="Phobius"/>
    </source>
</evidence>
<organism evidence="8 9">
    <name type="scientific">Candidatus Allofournierella pullicola</name>
    <dbReference type="NCBI Taxonomy" id="2838596"/>
    <lineage>
        <taxon>Bacteria</taxon>
        <taxon>Bacillati</taxon>
        <taxon>Bacillota</taxon>
        <taxon>Clostridia</taxon>
        <taxon>Eubacteriales</taxon>
        <taxon>Oscillospiraceae</taxon>
        <taxon>Allofournierella</taxon>
    </lineage>
</organism>
<dbReference type="PANTHER" id="PTHR42865:SF7">
    <property type="entry name" value="PROTON_GLUTAMATE-ASPARTATE SYMPORTER"/>
    <property type="match status" value="1"/>
</dbReference>
<protein>
    <submittedName>
        <fullName evidence="8">Dicarboxylate/amino acid:cation symporter</fullName>
    </submittedName>
</protein>
<keyword evidence="4 7" id="KW-0812">Transmembrane</keyword>
<evidence type="ECO:0000256" key="2">
    <source>
        <dbReference type="ARBA" id="ARBA00022448"/>
    </source>
</evidence>
<dbReference type="AlphaFoldDB" id="A0A9D1V241"/>
<reference evidence="8" key="2">
    <citation type="submission" date="2021-04" db="EMBL/GenBank/DDBJ databases">
        <authorList>
            <person name="Gilroy R."/>
        </authorList>
    </citation>
    <scope>NUCLEOTIDE SEQUENCE</scope>
    <source>
        <strain evidence="8">2239</strain>
    </source>
</reference>
<dbReference type="Proteomes" id="UP000824193">
    <property type="component" value="Unassembled WGS sequence"/>
</dbReference>
<dbReference type="InterPro" id="IPR036458">
    <property type="entry name" value="Na:dicarbo_symporter_sf"/>
</dbReference>
<keyword evidence="3" id="KW-1003">Cell membrane</keyword>
<name>A0A9D1V241_9FIRM</name>
<feature type="transmembrane region" description="Helical" evidence="7">
    <location>
        <begin position="77"/>
        <end position="98"/>
    </location>
</feature>
<feature type="transmembrane region" description="Helical" evidence="7">
    <location>
        <begin position="216"/>
        <end position="239"/>
    </location>
</feature>
<evidence type="ECO:0000313" key="8">
    <source>
        <dbReference type="EMBL" id="HIX04609.1"/>
    </source>
</evidence>
<keyword evidence="6 7" id="KW-0472">Membrane</keyword>
<evidence type="ECO:0000256" key="5">
    <source>
        <dbReference type="ARBA" id="ARBA00022989"/>
    </source>
</evidence>
<dbReference type="EMBL" id="DXFW01000002">
    <property type="protein sequence ID" value="HIX04609.1"/>
    <property type="molecule type" value="Genomic_DNA"/>
</dbReference>
<evidence type="ECO:0000313" key="9">
    <source>
        <dbReference type="Proteomes" id="UP000824193"/>
    </source>
</evidence>
<comment type="subcellular location">
    <subcellularLocation>
        <location evidence="1">Cell membrane</location>
        <topology evidence="1">Multi-pass membrane protein</topology>
    </subcellularLocation>
</comment>
<gene>
    <name evidence="8" type="ORF">H9865_00650</name>
</gene>
<dbReference type="PANTHER" id="PTHR42865">
    <property type="entry name" value="PROTON/GLUTAMATE-ASPARTATE SYMPORTER"/>
    <property type="match status" value="1"/>
</dbReference>
<evidence type="ECO:0000256" key="4">
    <source>
        <dbReference type="ARBA" id="ARBA00022692"/>
    </source>
</evidence>
<dbReference type="GO" id="GO:0015293">
    <property type="term" value="F:symporter activity"/>
    <property type="evidence" value="ECO:0007669"/>
    <property type="project" value="UniProtKB-KW"/>
</dbReference>
<evidence type="ECO:0000256" key="3">
    <source>
        <dbReference type="ARBA" id="ARBA00022475"/>
    </source>
</evidence>
<keyword evidence="5 7" id="KW-1133">Transmembrane helix</keyword>